<accession>H8XUE0</accession>
<reference evidence="2" key="2">
    <citation type="submission" date="2012-03" db="EMBL/GenBank/DDBJ databases">
        <title>Complete genome sequence of Flavobacterium indicum GPTSA100-9T, isolated from warm spring water.</title>
        <authorList>
            <person name="Barbier P."/>
            <person name="Houel A."/>
            <person name="Loux V."/>
            <person name="Poulain J."/>
            <person name="Bernardet J.-F."/>
            <person name="Touchon M."/>
            <person name="Duchaud E."/>
        </authorList>
    </citation>
    <scope>NUCLEOTIDE SEQUENCE [LARGE SCALE GENOMIC DNA]</scope>
    <source>
        <strain evidence="2">DSM 17447 / CIP 109464 / GPTSA100-9</strain>
    </source>
</reference>
<sequence>MNMINYIKKKIAKKKAKYQQRNFTSAKKQFANDLTYFIPNTPNENTGIVLIQLVKDYEYLVKLLASAKAIAEDKNLKINFYDVSWTAHIGWGKFRKKTSFFKSKPVLEKVIGKLNSEVIFYCEDVFENQNLIKSKLTEILKNLNSPEDLLKLKFESIEVGDLIYDTYLRYFHQVDVKEINNEIEKIIEIALNIYYNFKETLSKHPIKALVNTYTTYIEHGITARICLEEGIDVYTVGSFSYRIQKITKDFPYHQINHTLFSPNKDIKSAQLKTAENIITSRFTGKIDAATSYMRASAFKIQALNEDVKKLFEINKRNIIIYPHCFYDSQHINRQLLYPNLYQYLEQLLQNLISIENTSVFIKPHPNGIEGTKEKTIDLVKSFNVAHFHILDETVSNNNIIDLKPDLICTYRGTVGLEMAYFNIPTVALNDNMYVNFNFVHTCNSIEEYYAIVKGEKETSINFDKNQIYSFYYQAYLDKLATFDDTEIMKLLHSFNGATYNDNYLTHLKSNNFNYSELFASYLNGYNLTKN</sequence>
<name>H8XUE0_FLAIG</name>
<evidence type="ECO:0000313" key="2">
    <source>
        <dbReference type="Proteomes" id="UP000007599"/>
    </source>
</evidence>
<keyword evidence="2" id="KW-1185">Reference proteome</keyword>
<dbReference type="HOGENOM" id="CLU_513652_0_0_10"/>
<proteinExistence type="predicted"/>
<dbReference type="EMBL" id="HE774682">
    <property type="protein sequence ID" value="CCG52923.1"/>
    <property type="molecule type" value="Genomic_DNA"/>
</dbReference>
<dbReference type="STRING" id="1094466.KQS_04775"/>
<dbReference type="AlphaFoldDB" id="H8XUE0"/>
<reference evidence="1 2" key="1">
    <citation type="journal article" date="2012" name="J. Bacteriol.">
        <title>Complete Genome Sequence of Flavobacterium indicum GPSTA100-9T, Isolated from Warm Spring Water.</title>
        <authorList>
            <person name="Barbier P."/>
            <person name="Houel A."/>
            <person name="Loux V."/>
            <person name="Poulain J."/>
            <person name="Bernardet J.F."/>
            <person name="Touchon M."/>
            <person name="Duchaud E."/>
        </authorList>
    </citation>
    <scope>NUCLEOTIDE SEQUENCE [LARGE SCALE GENOMIC DNA]</scope>
    <source>
        <strain evidence="2">DSM 17447 / CIP 109464 / GPTSA100-9</strain>
    </source>
</reference>
<evidence type="ECO:0008006" key="3">
    <source>
        <dbReference type="Google" id="ProtNLM"/>
    </source>
</evidence>
<protein>
    <recommendedName>
        <fullName evidence="3">Capsule polysaccharide biosynthesis protein</fullName>
    </recommendedName>
</protein>
<dbReference type="KEGG" id="fin:KQS_04775"/>
<dbReference type="PATRIC" id="fig|1094466.5.peg.933"/>
<gene>
    <name evidence="1" type="ordered locus">KQS_04775</name>
</gene>
<organism evidence="1 2">
    <name type="scientific">Flavobacterium indicum (strain DSM 17447 / CIP 109464 / GPTSA100-9)</name>
    <dbReference type="NCBI Taxonomy" id="1094466"/>
    <lineage>
        <taxon>Bacteria</taxon>
        <taxon>Pseudomonadati</taxon>
        <taxon>Bacteroidota</taxon>
        <taxon>Flavobacteriia</taxon>
        <taxon>Flavobacteriales</taxon>
        <taxon>Flavobacteriaceae</taxon>
        <taxon>Flavobacterium</taxon>
    </lineage>
</organism>
<evidence type="ECO:0000313" key="1">
    <source>
        <dbReference type="EMBL" id="CCG52923.1"/>
    </source>
</evidence>
<dbReference type="eggNOG" id="COG3563">
    <property type="taxonomic scope" value="Bacteria"/>
</dbReference>
<dbReference type="Proteomes" id="UP000007599">
    <property type="component" value="Chromosome I"/>
</dbReference>